<feature type="compositionally biased region" description="Low complexity" evidence="1">
    <location>
        <begin position="40"/>
        <end position="55"/>
    </location>
</feature>
<proteinExistence type="predicted"/>
<sequence length="81" mass="8951">MSKSFNFSFNPSPPSPGKLPVPSQLPHLLPVRSPEPEQAHGGLLSPHSSLSPSGLQENFQNHFQKEPRAVSTVCERFLVYK</sequence>
<evidence type="ECO:0000256" key="1">
    <source>
        <dbReference type="SAM" id="MobiDB-lite"/>
    </source>
</evidence>
<evidence type="ECO:0000313" key="2">
    <source>
        <dbReference type="EMBL" id="CAI8033888.1"/>
    </source>
</evidence>
<dbReference type="EMBL" id="CASHTH010002702">
    <property type="protein sequence ID" value="CAI8033888.1"/>
    <property type="molecule type" value="Genomic_DNA"/>
</dbReference>
<feature type="region of interest" description="Disordered" evidence="1">
    <location>
        <begin position="1"/>
        <end position="63"/>
    </location>
</feature>
<dbReference type="Proteomes" id="UP001174909">
    <property type="component" value="Unassembled WGS sequence"/>
</dbReference>
<comment type="caution">
    <text evidence="2">The sequence shown here is derived from an EMBL/GenBank/DDBJ whole genome shotgun (WGS) entry which is preliminary data.</text>
</comment>
<reference evidence="2" key="1">
    <citation type="submission" date="2023-03" db="EMBL/GenBank/DDBJ databases">
        <authorList>
            <person name="Steffen K."/>
            <person name="Cardenas P."/>
        </authorList>
    </citation>
    <scope>NUCLEOTIDE SEQUENCE</scope>
</reference>
<accession>A0AA35SRB4</accession>
<organism evidence="2 3">
    <name type="scientific">Geodia barretti</name>
    <name type="common">Barrett's horny sponge</name>
    <dbReference type="NCBI Taxonomy" id="519541"/>
    <lineage>
        <taxon>Eukaryota</taxon>
        <taxon>Metazoa</taxon>
        <taxon>Porifera</taxon>
        <taxon>Demospongiae</taxon>
        <taxon>Heteroscleromorpha</taxon>
        <taxon>Tetractinellida</taxon>
        <taxon>Astrophorina</taxon>
        <taxon>Geodiidae</taxon>
        <taxon>Geodia</taxon>
    </lineage>
</organism>
<name>A0AA35SRB4_GEOBA</name>
<protein>
    <submittedName>
        <fullName evidence="2">Uncharacterized protein</fullName>
    </submittedName>
</protein>
<dbReference type="AlphaFoldDB" id="A0AA35SRB4"/>
<evidence type="ECO:0000313" key="3">
    <source>
        <dbReference type="Proteomes" id="UP001174909"/>
    </source>
</evidence>
<keyword evidence="3" id="KW-1185">Reference proteome</keyword>
<feature type="compositionally biased region" description="Low complexity" evidence="1">
    <location>
        <begin position="1"/>
        <end position="10"/>
    </location>
</feature>
<gene>
    <name evidence="2" type="ORF">GBAR_LOCUS19111</name>
</gene>